<dbReference type="EMBL" id="JAMQON010000005">
    <property type="protein sequence ID" value="MDS0261235.1"/>
    <property type="molecule type" value="Genomic_DNA"/>
</dbReference>
<dbReference type="Pfam" id="PF24277">
    <property type="entry name" value="DmsR_N"/>
    <property type="match status" value="1"/>
</dbReference>
<keyword evidence="2" id="KW-0804">Transcription</keyword>
<evidence type="ECO:0000256" key="2">
    <source>
        <dbReference type="ARBA" id="ARBA00023163"/>
    </source>
</evidence>
<evidence type="ECO:0000313" key="5">
    <source>
        <dbReference type="EMBL" id="MDS0261235.1"/>
    </source>
</evidence>
<dbReference type="RefSeq" id="WP_310921046.1">
    <property type="nucleotide sequence ID" value="NZ_JAMQON010000005.1"/>
</dbReference>
<dbReference type="InterPro" id="IPR056433">
    <property type="entry name" value="DmsR-like_N"/>
</dbReference>
<dbReference type="Gene3D" id="1.10.10.10">
    <property type="entry name" value="Winged helix-like DNA-binding domain superfamily/Winged helix DNA-binding domain"/>
    <property type="match status" value="1"/>
</dbReference>
<sequence length="230" mass="25124">MFGSEAVFPECEHQYVTDHILAEVEVFDPDSCYVTPHATAKWSVTDVSRSRLDGEVIEEFTVRGDGTGAPPATADDGVEKVFSYENAHVFRVVRPAEHSCVCEQVERAGCVLRDITVDEDSIVVTFLVDGTETLKRVLDRLEETGGTLSLRRLIDSSAGQRSGTPMVLDPDVLTDRQAEVLEVAHEMGYFEHPRDASAGEVADELGIATTTFTEHLAAAQRKLLGDVVAD</sequence>
<organism evidence="5 6">
    <name type="scientific">Haloarcula saliterrae</name>
    <dbReference type="NCBI Taxonomy" id="2950534"/>
    <lineage>
        <taxon>Archaea</taxon>
        <taxon>Methanobacteriati</taxon>
        <taxon>Methanobacteriota</taxon>
        <taxon>Stenosarchaea group</taxon>
        <taxon>Halobacteria</taxon>
        <taxon>Halobacteriales</taxon>
        <taxon>Haloarculaceae</taxon>
        <taxon>Haloarcula</taxon>
    </lineage>
</organism>
<accession>A0ABU2FHD2</accession>
<name>A0ABU2FHD2_9EURY</name>
<keyword evidence="6" id="KW-1185">Reference proteome</keyword>
<feature type="domain" description="HTH bat-type" evidence="3">
    <location>
        <begin position="173"/>
        <end position="224"/>
    </location>
</feature>
<dbReference type="PANTHER" id="PTHR34236">
    <property type="entry name" value="DIMETHYL SULFOXIDE REDUCTASE TRANSCRIPTIONAL ACTIVATOR"/>
    <property type="match status" value="1"/>
</dbReference>
<evidence type="ECO:0000259" key="3">
    <source>
        <dbReference type="Pfam" id="PF04967"/>
    </source>
</evidence>
<reference evidence="5 6" key="1">
    <citation type="submission" date="2022-06" db="EMBL/GenBank/DDBJ databases">
        <title>Haloarcula sp. a new haloarchaeum isolate from saline soil.</title>
        <authorList>
            <person name="Strakova D."/>
            <person name="Galisteo C."/>
            <person name="Sanchez-Porro C."/>
            <person name="Ventosa A."/>
        </authorList>
    </citation>
    <scope>NUCLEOTIDE SEQUENCE [LARGE SCALE GENOMIC DNA]</scope>
    <source>
        <strain evidence="5 6">S1CR25-12</strain>
    </source>
</reference>
<evidence type="ECO:0000259" key="4">
    <source>
        <dbReference type="Pfam" id="PF24277"/>
    </source>
</evidence>
<dbReference type="InterPro" id="IPR036388">
    <property type="entry name" value="WH-like_DNA-bd_sf"/>
</dbReference>
<proteinExistence type="predicted"/>
<gene>
    <name evidence="5" type="ORF">NDI56_17685</name>
</gene>
<keyword evidence="1" id="KW-0805">Transcription regulation</keyword>
<dbReference type="InterPro" id="IPR007050">
    <property type="entry name" value="HTH_bacterioopsin"/>
</dbReference>
<dbReference type="Pfam" id="PF04967">
    <property type="entry name" value="HTH_10"/>
    <property type="match status" value="1"/>
</dbReference>
<protein>
    <submittedName>
        <fullName evidence="5">Helix-turn-helix domain-containing protein</fullName>
    </submittedName>
</protein>
<feature type="domain" description="DmsR-like N-terminal" evidence="4">
    <location>
        <begin position="18"/>
        <end position="155"/>
    </location>
</feature>
<evidence type="ECO:0000313" key="6">
    <source>
        <dbReference type="Proteomes" id="UP001259659"/>
    </source>
</evidence>
<comment type="caution">
    <text evidence="5">The sequence shown here is derived from an EMBL/GenBank/DDBJ whole genome shotgun (WGS) entry which is preliminary data.</text>
</comment>
<dbReference type="PANTHER" id="PTHR34236:SF1">
    <property type="entry name" value="DIMETHYL SULFOXIDE REDUCTASE TRANSCRIPTIONAL ACTIVATOR"/>
    <property type="match status" value="1"/>
</dbReference>
<evidence type="ECO:0000256" key="1">
    <source>
        <dbReference type="ARBA" id="ARBA00023015"/>
    </source>
</evidence>
<dbReference type="Proteomes" id="UP001259659">
    <property type="component" value="Unassembled WGS sequence"/>
</dbReference>